<dbReference type="Gene3D" id="3.40.50.880">
    <property type="match status" value="1"/>
</dbReference>
<keyword evidence="8" id="KW-0665">Pyrimidine biosynthesis</keyword>
<dbReference type="PANTHER" id="PTHR11550:SF0">
    <property type="entry name" value="CTP SYNTHASE-RELATED"/>
    <property type="match status" value="1"/>
</dbReference>
<gene>
    <name evidence="11" type="ORF">A3F08_03000</name>
</gene>
<keyword evidence="7" id="KW-0315">Glutamine amidotransferase</keyword>
<organism evidence="11 12">
    <name type="scientific">Candidatus Berkelbacteria bacterium RIFCSPHIGHO2_12_FULL_36_9</name>
    <dbReference type="NCBI Taxonomy" id="1797469"/>
    <lineage>
        <taxon>Bacteria</taxon>
        <taxon>Candidatus Berkelbacteria</taxon>
    </lineage>
</organism>
<dbReference type="PANTHER" id="PTHR11550">
    <property type="entry name" value="CTP SYNTHASE"/>
    <property type="match status" value="1"/>
</dbReference>
<reference evidence="11 12" key="1">
    <citation type="journal article" date="2016" name="Nat. Commun.">
        <title>Thousands of microbial genomes shed light on interconnected biogeochemical processes in an aquifer system.</title>
        <authorList>
            <person name="Anantharaman K."/>
            <person name="Brown C.T."/>
            <person name="Hug L.A."/>
            <person name="Sharon I."/>
            <person name="Castelle C.J."/>
            <person name="Probst A.J."/>
            <person name="Thomas B.C."/>
            <person name="Singh A."/>
            <person name="Wilkins M.J."/>
            <person name="Karaoz U."/>
            <person name="Brodie E.L."/>
            <person name="Williams K.H."/>
            <person name="Hubbard S.S."/>
            <person name="Banfield J.F."/>
        </authorList>
    </citation>
    <scope>NUCLEOTIDE SEQUENCE [LARGE SCALE GENOMIC DNA]</scope>
</reference>
<protein>
    <recommendedName>
        <fullName evidence="3">CTP synthase (glutamine hydrolyzing)</fullName>
        <ecNumber evidence="3">6.3.4.2</ecNumber>
    </recommendedName>
</protein>
<dbReference type="GO" id="GO:0019856">
    <property type="term" value="P:pyrimidine nucleobase biosynthetic process"/>
    <property type="evidence" value="ECO:0007669"/>
    <property type="project" value="TreeGrafter"/>
</dbReference>
<dbReference type="GO" id="GO:0044210">
    <property type="term" value="P:'de novo' CTP biosynthetic process"/>
    <property type="evidence" value="ECO:0007669"/>
    <property type="project" value="UniProtKB-UniPathway"/>
</dbReference>
<dbReference type="SUPFAM" id="SSF52317">
    <property type="entry name" value="Class I glutamine amidotransferase-like"/>
    <property type="match status" value="1"/>
</dbReference>
<dbReference type="InterPro" id="IPR029062">
    <property type="entry name" value="Class_I_gatase-like"/>
</dbReference>
<name>A0A1F5EEE1_9BACT</name>
<dbReference type="GO" id="GO:0005829">
    <property type="term" value="C:cytosol"/>
    <property type="evidence" value="ECO:0007669"/>
    <property type="project" value="TreeGrafter"/>
</dbReference>
<evidence type="ECO:0000313" key="11">
    <source>
        <dbReference type="EMBL" id="OGD65741.1"/>
    </source>
</evidence>
<dbReference type="EMBL" id="MEZV01000053">
    <property type="protein sequence ID" value="OGD65741.1"/>
    <property type="molecule type" value="Genomic_DNA"/>
</dbReference>
<evidence type="ECO:0000256" key="3">
    <source>
        <dbReference type="ARBA" id="ARBA00012291"/>
    </source>
</evidence>
<evidence type="ECO:0000259" key="10">
    <source>
        <dbReference type="Pfam" id="PF00117"/>
    </source>
</evidence>
<dbReference type="InterPro" id="IPR004468">
    <property type="entry name" value="CTP_synthase"/>
</dbReference>
<dbReference type="PROSITE" id="PS51273">
    <property type="entry name" value="GATASE_TYPE_1"/>
    <property type="match status" value="1"/>
</dbReference>
<evidence type="ECO:0000256" key="8">
    <source>
        <dbReference type="ARBA" id="ARBA00022975"/>
    </source>
</evidence>
<dbReference type="GO" id="GO:0042802">
    <property type="term" value="F:identical protein binding"/>
    <property type="evidence" value="ECO:0007669"/>
    <property type="project" value="TreeGrafter"/>
</dbReference>
<keyword evidence="5" id="KW-0547">Nucleotide-binding</keyword>
<comment type="similarity">
    <text evidence="2">Belongs to the CTP synthase family.</text>
</comment>
<dbReference type="STRING" id="1797469.A3F08_03000"/>
<dbReference type="Pfam" id="PF00117">
    <property type="entry name" value="GATase"/>
    <property type="match status" value="1"/>
</dbReference>
<evidence type="ECO:0000256" key="2">
    <source>
        <dbReference type="ARBA" id="ARBA00007533"/>
    </source>
</evidence>
<dbReference type="GO" id="GO:0003883">
    <property type="term" value="F:CTP synthase activity"/>
    <property type="evidence" value="ECO:0007669"/>
    <property type="project" value="UniProtKB-EC"/>
</dbReference>
<evidence type="ECO:0000256" key="5">
    <source>
        <dbReference type="ARBA" id="ARBA00022741"/>
    </source>
</evidence>
<keyword evidence="4" id="KW-0436">Ligase</keyword>
<evidence type="ECO:0000256" key="1">
    <source>
        <dbReference type="ARBA" id="ARBA00005171"/>
    </source>
</evidence>
<evidence type="ECO:0000256" key="7">
    <source>
        <dbReference type="ARBA" id="ARBA00022962"/>
    </source>
</evidence>
<comment type="catalytic activity">
    <reaction evidence="9">
        <text>UTP + L-glutamine + ATP + H2O = CTP + L-glutamate + ADP + phosphate + 2 H(+)</text>
        <dbReference type="Rhea" id="RHEA:26426"/>
        <dbReference type="ChEBI" id="CHEBI:15377"/>
        <dbReference type="ChEBI" id="CHEBI:15378"/>
        <dbReference type="ChEBI" id="CHEBI:29985"/>
        <dbReference type="ChEBI" id="CHEBI:30616"/>
        <dbReference type="ChEBI" id="CHEBI:37563"/>
        <dbReference type="ChEBI" id="CHEBI:43474"/>
        <dbReference type="ChEBI" id="CHEBI:46398"/>
        <dbReference type="ChEBI" id="CHEBI:58359"/>
        <dbReference type="ChEBI" id="CHEBI:456216"/>
        <dbReference type="EC" id="6.3.4.2"/>
    </reaction>
</comment>
<dbReference type="GO" id="GO:0005524">
    <property type="term" value="F:ATP binding"/>
    <property type="evidence" value="ECO:0007669"/>
    <property type="project" value="UniProtKB-KW"/>
</dbReference>
<evidence type="ECO:0000256" key="4">
    <source>
        <dbReference type="ARBA" id="ARBA00022598"/>
    </source>
</evidence>
<evidence type="ECO:0000313" key="12">
    <source>
        <dbReference type="Proteomes" id="UP000176451"/>
    </source>
</evidence>
<keyword evidence="6" id="KW-0067">ATP-binding</keyword>
<dbReference type="EC" id="6.3.4.2" evidence="3"/>
<comment type="pathway">
    <text evidence="1">Pyrimidine metabolism; CTP biosynthesis via de novo pathway; CTP from UDP: step 2/2.</text>
</comment>
<comment type="caution">
    <text evidence="11">The sequence shown here is derived from an EMBL/GenBank/DDBJ whole genome shotgun (WGS) entry which is preliminary data.</text>
</comment>
<evidence type="ECO:0000256" key="9">
    <source>
        <dbReference type="ARBA" id="ARBA00047781"/>
    </source>
</evidence>
<dbReference type="InterPro" id="IPR017926">
    <property type="entry name" value="GATASE"/>
</dbReference>
<proteinExistence type="inferred from homology"/>
<dbReference type="AlphaFoldDB" id="A0A1F5EEE1"/>
<feature type="domain" description="Glutamine amidotransferase" evidence="10">
    <location>
        <begin position="2"/>
        <end position="56"/>
    </location>
</feature>
<evidence type="ECO:0000256" key="6">
    <source>
        <dbReference type="ARBA" id="ARBA00022840"/>
    </source>
</evidence>
<dbReference type="Proteomes" id="UP000176451">
    <property type="component" value="Unassembled WGS sequence"/>
</dbReference>
<accession>A0A1F5EEE1</accession>
<dbReference type="UniPathway" id="UPA00159">
    <property type="reaction ID" value="UER00277"/>
</dbReference>
<sequence>MEKKGLIIAGTSPDDQLVEAIELSRNIHPFFVGVQFHPEYKSRPLDPHPIFVEFIRTASKR</sequence>